<evidence type="ECO:0000256" key="2">
    <source>
        <dbReference type="ARBA" id="ARBA00022490"/>
    </source>
</evidence>
<keyword evidence="2" id="KW-0963">Cytoplasm</keyword>
<evidence type="ECO:0000313" key="8">
    <source>
        <dbReference type="Proteomes" id="UP001055712"/>
    </source>
</evidence>
<dbReference type="Gene3D" id="3.30.2170.10">
    <property type="entry name" value="archaeoglobus fulgidus dsm 4304 superfamily"/>
    <property type="match status" value="1"/>
</dbReference>
<reference evidence="7" key="1">
    <citation type="journal article" date="2019" name="Plant J.">
        <title>Chlorella vulgaris genome assembly and annotation reveals the molecular basis for metabolic acclimation to high light conditions.</title>
        <authorList>
            <person name="Cecchin M."/>
            <person name="Marcolungo L."/>
            <person name="Rossato M."/>
            <person name="Girolomoni L."/>
            <person name="Cosentino E."/>
            <person name="Cuine S."/>
            <person name="Li-Beisson Y."/>
            <person name="Delledonne M."/>
            <person name="Ballottari M."/>
        </authorList>
    </citation>
    <scope>NUCLEOTIDE SEQUENCE</scope>
    <source>
        <strain evidence="7">211/11P</strain>
    </source>
</reference>
<feature type="region of interest" description="Disordered" evidence="6">
    <location>
        <begin position="224"/>
        <end position="243"/>
    </location>
</feature>
<dbReference type="PANTHER" id="PTHR28511">
    <property type="entry name" value="ENDONUCLEASE V"/>
    <property type="match status" value="1"/>
</dbReference>
<evidence type="ECO:0000256" key="6">
    <source>
        <dbReference type="SAM" id="MobiDB-lite"/>
    </source>
</evidence>
<dbReference type="AlphaFoldDB" id="A0A9D4YT25"/>
<feature type="compositionally biased region" description="Basic and acidic residues" evidence="6">
    <location>
        <begin position="230"/>
        <end position="239"/>
    </location>
</feature>
<dbReference type="GO" id="GO:0003727">
    <property type="term" value="F:single-stranded RNA binding"/>
    <property type="evidence" value="ECO:0007669"/>
    <property type="project" value="TreeGrafter"/>
</dbReference>
<keyword evidence="5" id="KW-0378">Hydrolase</keyword>
<dbReference type="CDD" id="cd06559">
    <property type="entry name" value="Endonuclease_V"/>
    <property type="match status" value="1"/>
</dbReference>
<dbReference type="InterPro" id="IPR007581">
    <property type="entry name" value="Endonuclease-V"/>
</dbReference>
<dbReference type="OrthoDB" id="20018at2759"/>
<evidence type="ECO:0000313" key="7">
    <source>
        <dbReference type="EMBL" id="KAI3424331.1"/>
    </source>
</evidence>
<keyword evidence="8" id="KW-1185">Reference proteome</keyword>
<proteinExistence type="inferred from homology"/>
<dbReference type="Pfam" id="PF04493">
    <property type="entry name" value="Endonuclease_5"/>
    <property type="match status" value="1"/>
</dbReference>
<dbReference type="GO" id="GO:0005730">
    <property type="term" value="C:nucleolus"/>
    <property type="evidence" value="ECO:0007669"/>
    <property type="project" value="TreeGrafter"/>
</dbReference>
<evidence type="ECO:0000256" key="5">
    <source>
        <dbReference type="ARBA" id="ARBA00022801"/>
    </source>
</evidence>
<dbReference type="GO" id="GO:0006281">
    <property type="term" value="P:DNA repair"/>
    <property type="evidence" value="ECO:0007669"/>
    <property type="project" value="InterPro"/>
</dbReference>
<dbReference type="EMBL" id="SIDB01000013">
    <property type="protein sequence ID" value="KAI3424331.1"/>
    <property type="molecule type" value="Genomic_DNA"/>
</dbReference>
<keyword evidence="3" id="KW-0540">Nuclease</keyword>
<gene>
    <name evidence="7" type="ORF">D9Q98_009884</name>
</gene>
<dbReference type="Proteomes" id="UP001055712">
    <property type="component" value="Unassembled WGS sequence"/>
</dbReference>
<evidence type="ECO:0000256" key="3">
    <source>
        <dbReference type="ARBA" id="ARBA00022722"/>
    </source>
</evidence>
<evidence type="ECO:0000256" key="4">
    <source>
        <dbReference type="ARBA" id="ARBA00022759"/>
    </source>
</evidence>
<keyword evidence="4" id="KW-0255">Endonuclease</keyword>
<evidence type="ECO:0008006" key="9">
    <source>
        <dbReference type="Google" id="ProtNLM"/>
    </source>
</evidence>
<accession>A0A9D4YT25</accession>
<dbReference type="PANTHER" id="PTHR28511:SF1">
    <property type="entry name" value="ENDONUCLEASE V"/>
    <property type="match status" value="1"/>
</dbReference>
<reference evidence="7" key="2">
    <citation type="submission" date="2020-11" db="EMBL/GenBank/DDBJ databases">
        <authorList>
            <person name="Cecchin M."/>
            <person name="Marcolungo L."/>
            <person name="Rossato M."/>
            <person name="Girolomoni L."/>
            <person name="Cosentino E."/>
            <person name="Cuine S."/>
            <person name="Li-Beisson Y."/>
            <person name="Delledonne M."/>
            <person name="Ballottari M."/>
        </authorList>
    </citation>
    <scope>NUCLEOTIDE SEQUENCE</scope>
    <source>
        <strain evidence="7">211/11P</strain>
        <tissue evidence="7">Whole cell</tissue>
    </source>
</reference>
<dbReference type="GO" id="GO:0005737">
    <property type="term" value="C:cytoplasm"/>
    <property type="evidence" value="ECO:0007669"/>
    <property type="project" value="UniProtKB-SubCell"/>
</dbReference>
<name>A0A9D4YT25_CHLVU</name>
<comment type="caution">
    <text evidence="7">The sequence shown here is derived from an EMBL/GenBank/DDBJ whole genome shotgun (WGS) entry which is preliminary data.</text>
</comment>
<evidence type="ECO:0000256" key="1">
    <source>
        <dbReference type="ARBA" id="ARBA00004496"/>
    </source>
</evidence>
<sequence length="335" mass="34483">MALAVVLEEWEREQAALRSRVIRHNDAEWLAGGPDCATDDPFSQLQLVAGLDISFFPSAANDAAAASTDNASCITSDGLGASPLPGTTVAEEPTPAAGAAAGDRAVAALAVLSFPDLQLRHLELLELQLSVPYLPGLLAYREVPAYLELLQRAAAAGVHPQLLMVDGFGVLHPRRCGSASHLGVLAGLPTVGVAKSLLHVEGLLPERKVRAAVAAAAAAPAAPATASEAASEKTQDKRPCSSPPGDTCLPLVAGDGEVLGAAVCGAASSGRPIYVSVGHRISLASAVSVVRRCCHHRVPEPIRQADLLSRAEVRRLLQPSNAGSATALCQAVDEL</sequence>
<protein>
    <recommendedName>
        <fullName evidence="9">Endonuclease V</fullName>
    </recommendedName>
</protein>
<organism evidence="7 8">
    <name type="scientific">Chlorella vulgaris</name>
    <name type="common">Green alga</name>
    <dbReference type="NCBI Taxonomy" id="3077"/>
    <lineage>
        <taxon>Eukaryota</taxon>
        <taxon>Viridiplantae</taxon>
        <taxon>Chlorophyta</taxon>
        <taxon>core chlorophytes</taxon>
        <taxon>Trebouxiophyceae</taxon>
        <taxon>Chlorellales</taxon>
        <taxon>Chlorellaceae</taxon>
        <taxon>Chlorella clade</taxon>
        <taxon>Chlorella</taxon>
    </lineage>
</organism>
<comment type="subcellular location">
    <subcellularLocation>
        <location evidence="1">Cytoplasm</location>
    </subcellularLocation>
</comment>
<dbReference type="HAMAP" id="MF_00801">
    <property type="entry name" value="Endonuclease_5"/>
    <property type="match status" value="1"/>
</dbReference>
<dbReference type="GO" id="GO:0016891">
    <property type="term" value="F:RNA endonuclease activity producing 5'-phosphomonoesters, hydrolytic mechanism"/>
    <property type="evidence" value="ECO:0007669"/>
    <property type="project" value="TreeGrafter"/>
</dbReference>